<evidence type="ECO:0000313" key="1">
    <source>
        <dbReference type="EMBL" id="GAA4492236.1"/>
    </source>
</evidence>
<keyword evidence="2" id="KW-1185">Reference proteome</keyword>
<dbReference type="EMBL" id="BAABFC010000001">
    <property type="protein sequence ID" value="GAA4492236.1"/>
    <property type="molecule type" value="Genomic_DNA"/>
</dbReference>
<sequence length="65" mass="7572">MQRIDYSRIKAQVFDAMNNCASPYQEAKSHCINKGLPFGLREEEMVSQAIREFHGWDTHESSLLR</sequence>
<protein>
    <submittedName>
        <fullName evidence="1">Uncharacterized protein</fullName>
    </submittedName>
</protein>
<dbReference type="RefSeq" id="WP_345008843.1">
    <property type="nucleotide sequence ID" value="NZ_BAABFC010000001.1"/>
</dbReference>
<comment type="caution">
    <text evidence="1">The sequence shown here is derived from an EMBL/GenBank/DDBJ whole genome shotgun (WGS) entry which is preliminary data.</text>
</comment>
<proteinExistence type="predicted"/>
<evidence type="ECO:0000313" key="2">
    <source>
        <dbReference type="Proteomes" id="UP001501321"/>
    </source>
</evidence>
<accession>A0ABP8PTJ3</accession>
<gene>
    <name evidence="1" type="ORF">GCM10023095_00340</name>
</gene>
<organism evidence="1 2">
    <name type="scientific">Pseudaeromonas paramecii</name>
    <dbReference type="NCBI Taxonomy" id="2138166"/>
    <lineage>
        <taxon>Bacteria</taxon>
        <taxon>Pseudomonadati</taxon>
        <taxon>Pseudomonadota</taxon>
        <taxon>Gammaproteobacteria</taxon>
        <taxon>Aeromonadales</taxon>
        <taxon>Aeromonadaceae</taxon>
        <taxon>Pseudaeromonas</taxon>
    </lineage>
</organism>
<name>A0ABP8PTJ3_9GAMM</name>
<reference evidence="2" key="1">
    <citation type="journal article" date="2019" name="Int. J. Syst. Evol. Microbiol.">
        <title>The Global Catalogue of Microorganisms (GCM) 10K type strain sequencing project: providing services to taxonomists for standard genome sequencing and annotation.</title>
        <authorList>
            <consortium name="The Broad Institute Genomics Platform"/>
            <consortium name="The Broad Institute Genome Sequencing Center for Infectious Disease"/>
            <person name="Wu L."/>
            <person name="Ma J."/>
        </authorList>
    </citation>
    <scope>NUCLEOTIDE SEQUENCE [LARGE SCALE GENOMIC DNA]</scope>
    <source>
        <strain evidence="2">JCM 32226</strain>
    </source>
</reference>
<dbReference type="Proteomes" id="UP001501321">
    <property type="component" value="Unassembled WGS sequence"/>
</dbReference>